<reference evidence="1" key="1">
    <citation type="submission" date="2022-06" db="EMBL/GenBank/DDBJ databases">
        <title>Gracilimonas sp. CAU 1638 isolated from sea sediment.</title>
        <authorList>
            <person name="Kim W."/>
        </authorList>
    </citation>
    <scope>NUCLEOTIDE SEQUENCE</scope>
    <source>
        <strain evidence="1">CAU 1638</strain>
    </source>
</reference>
<dbReference type="RefSeq" id="WP_255132719.1">
    <property type="nucleotide sequence ID" value="NZ_JANDBC010000001.1"/>
</dbReference>
<evidence type="ECO:0000313" key="1">
    <source>
        <dbReference type="EMBL" id="MCP9290546.1"/>
    </source>
</evidence>
<protein>
    <submittedName>
        <fullName evidence="1">Uncharacterized protein</fullName>
    </submittedName>
</protein>
<accession>A0A9X2RC07</accession>
<dbReference type="AlphaFoldDB" id="A0A9X2RC07"/>
<gene>
    <name evidence="1" type="ORF">NM125_02990</name>
</gene>
<evidence type="ECO:0000313" key="2">
    <source>
        <dbReference type="Proteomes" id="UP001139125"/>
    </source>
</evidence>
<dbReference type="Proteomes" id="UP001139125">
    <property type="component" value="Unassembled WGS sequence"/>
</dbReference>
<dbReference type="EMBL" id="JANDBC010000001">
    <property type="protein sequence ID" value="MCP9290546.1"/>
    <property type="molecule type" value="Genomic_DNA"/>
</dbReference>
<sequence>MSVGNQINQFFKNLKELVKPKLSSQKQINSSQIDNDSLTLREKIQRDRARGVSTIGHYRKRSEFIVEKTERFLDEEARQRGFKRNRDLKPLSNSHN</sequence>
<proteinExistence type="predicted"/>
<name>A0A9X2RC07_9BACT</name>
<keyword evidence="2" id="KW-1185">Reference proteome</keyword>
<comment type="caution">
    <text evidence="1">The sequence shown here is derived from an EMBL/GenBank/DDBJ whole genome shotgun (WGS) entry which is preliminary data.</text>
</comment>
<organism evidence="1 2">
    <name type="scientific">Gracilimonas sediminicola</name>
    <dbReference type="NCBI Taxonomy" id="2952158"/>
    <lineage>
        <taxon>Bacteria</taxon>
        <taxon>Pseudomonadati</taxon>
        <taxon>Balneolota</taxon>
        <taxon>Balneolia</taxon>
        <taxon>Balneolales</taxon>
        <taxon>Balneolaceae</taxon>
        <taxon>Gracilimonas</taxon>
    </lineage>
</organism>